<keyword evidence="3" id="KW-1185">Reference proteome</keyword>
<dbReference type="EMBL" id="JANPWB010000009">
    <property type="protein sequence ID" value="KAJ1155736.1"/>
    <property type="molecule type" value="Genomic_DNA"/>
</dbReference>
<accession>A0AAV7RSF5</accession>
<comment type="caution">
    <text evidence="2">The sequence shown here is derived from an EMBL/GenBank/DDBJ whole genome shotgun (WGS) entry which is preliminary data.</text>
</comment>
<name>A0AAV7RSF5_PLEWA</name>
<sequence>MHVNAASTVSGSTTNSEVRDDDEAPEVQQRVAAKACCPLPLWLRTALPCAGSPFTLDDVAGAGTSFLGPAAPQLDLGASLKAIQDSRKVVEHKVAILRIDISLIRQDLRGETGRTNEAEKRIFTAEDKLAVLKNQVSKLTSSMAMLHERAEDAENWGRLAMFTVSAMFADTLPLGAYGSPCAWRIGSYEGPWVCTAPTYKSAP</sequence>
<reference evidence="2" key="1">
    <citation type="journal article" date="2022" name="bioRxiv">
        <title>Sequencing and chromosome-scale assembly of the giantPleurodeles waltlgenome.</title>
        <authorList>
            <person name="Brown T."/>
            <person name="Elewa A."/>
            <person name="Iarovenko S."/>
            <person name="Subramanian E."/>
            <person name="Araus A.J."/>
            <person name="Petzold A."/>
            <person name="Susuki M."/>
            <person name="Suzuki K.-i.T."/>
            <person name="Hayashi T."/>
            <person name="Toyoda A."/>
            <person name="Oliveira C."/>
            <person name="Osipova E."/>
            <person name="Leigh N.D."/>
            <person name="Simon A."/>
            <person name="Yun M.H."/>
        </authorList>
    </citation>
    <scope>NUCLEOTIDE SEQUENCE</scope>
    <source>
        <strain evidence="2">20211129_DDA</strain>
        <tissue evidence="2">Liver</tissue>
    </source>
</reference>
<evidence type="ECO:0000313" key="2">
    <source>
        <dbReference type="EMBL" id="KAJ1155736.1"/>
    </source>
</evidence>
<gene>
    <name evidence="2" type="ORF">NDU88_008465</name>
</gene>
<protein>
    <submittedName>
        <fullName evidence="2">Uncharacterized protein</fullName>
    </submittedName>
</protein>
<organism evidence="2 3">
    <name type="scientific">Pleurodeles waltl</name>
    <name type="common">Iberian ribbed newt</name>
    <dbReference type="NCBI Taxonomy" id="8319"/>
    <lineage>
        <taxon>Eukaryota</taxon>
        <taxon>Metazoa</taxon>
        <taxon>Chordata</taxon>
        <taxon>Craniata</taxon>
        <taxon>Vertebrata</taxon>
        <taxon>Euteleostomi</taxon>
        <taxon>Amphibia</taxon>
        <taxon>Batrachia</taxon>
        <taxon>Caudata</taxon>
        <taxon>Salamandroidea</taxon>
        <taxon>Salamandridae</taxon>
        <taxon>Pleurodelinae</taxon>
        <taxon>Pleurodeles</taxon>
    </lineage>
</organism>
<dbReference type="Proteomes" id="UP001066276">
    <property type="component" value="Chromosome 5"/>
</dbReference>
<dbReference type="AlphaFoldDB" id="A0AAV7RSF5"/>
<proteinExistence type="predicted"/>
<evidence type="ECO:0000256" key="1">
    <source>
        <dbReference type="SAM" id="MobiDB-lite"/>
    </source>
</evidence>
<feature type="compositionally biased region" description="Polar residues" evidence="1">
    <location>
        <begin position="1"/>
        <end position="16"/>
    </location>
</feature>
<feature type="region of interest" description="Disordered" evidence="1">
    <location>
        <begin position="1"/>
        <end position="26"/>
    </location>
</feature>
<evidence type="ECO:0000313" key="3">
    <source>
        <dbReference type="Proteomes" id="UP001066276"/>
    </source>
</evidence>